<comment type="caution">
    <text evidence="1">The sequence shown here is derived from an EMBL/GenBank/DDBJ whole genome shotgun (WGS) entry which is preliminary data.</text>
</comment>
<evidence type="ECO:0000313" key="1">
    <source>
        <dbReference type="EMBL" id="PIW96850.1"/>
    </source>
</evidence>
<protein>
    <submittedName>
        <fullName evidence="1">Uncharacterized protein</fullName>
    </submittedName>
</protein>
<dbReference type="PANTHER" id="PTHR33991">
    <property type="entry name" value="DNA REPAIR PROTEIN RECO"/>
    <property type="match status" value="1"/>
</dbReference>
<dbReference type="InterPro" id="IPR012340">
    <property type="entry name" value="NA-bd_OB-fold"/>
</dbReference>
<dbReference type="Gene3D" id="2.40.50.140">
    <property type="entry name" value="Nucleic acid-binding proteins"/>
    <property type="match status" value="1"/>
</dbReference>
<gene>
    <name evidence="1" type="ORF">COZ82_02745</name>
</gene>
<dbReference type="GO" id="GO:0006310">
    <property type="term" value="P:DNA recombination"/>
    <property type="evidence" value="ECO:0007669"/>
    <property type="project" value="InterPro"/>
</dbReference>
<organism evidence="1 2">
    <name type="scientific">Candidatus Kaiserbacteria bacterium CG_4_8_14_3_um_filter_38_9</name>
    <dbReference type="NCBI Taxonomy" id="1974599"/>
    <lineage>
        <taxon>Bacteria</taxon>
        <taxon>Candidatus Kaiseribacteriota</taxon>
    </lineage>
</organism>
<sequence>MSYQTYITEAIVCGSFANNTADKSFLLFTKRAGMLYATARSVREERSRQRYALQDFSHIVVSLVHGKTGWRIGSVEARSNIFSTAPSRAVRGSIVRLIKTLRRFVQGEEPYPELYEELLHSLDFLKDIPDASRSTYEKLIMARLLYFLGYIAPVLIDKPLLEHPLESLDFPAVKTQIKTIEEWLETAQFASHL</sequence>
<evidence type="ECO:0000313" key="2">
    <source>
        <dbReference type="Proteomes" id="UP000230837"/>
    </source>
</evidence>
<dbReference type="InterPro" id="IPR003717">
    <property type="entry name" value="RecO"/>
</dbReference>
<dbReference type="Pfam" id="PF02565">
    <property type="entry name" value="RecO_C"/>
    <property type="match status" value="1"/>
</dbReference>
<dbReference type="EMBL" id="PFHR01000142">
    <property type="protein sequence ID" value="PIW96850.1"/>
    <property type="molecule type" value="Genomic_DNA"/>
</dbReference>
<accession>A0A2M7INH4</accession>
<reference evidence="2" key="1">
    <citation type="submission" date="2017-09" db="EMBL/GenBank/DDBJ databases">
        <title>Depth-based differentiation of microbial function through sediment-hosted aquifers and enrichment of novel symbionts in the deep terrestrial subsurface.</title>
        <authorList>
            <person name="Probst A.J."/>
            <person name="Ladd B."/>
            <person name="Jarett J.K."/>
            <person name="Geller-Mcgrath D.E."/>
            <person name="Sieber C.M.K."/>
            <person name="Emerson J.B."/>
            <person name="Anantharaman K."/>
            <person name="Thomas B.C."/>
            <person name="Malmstrom R."/>
            <person name="Stieglmeier M."/>
            <person name="Klingl A."/>
            <person name="Woyke T."/>
            <person name="Ryan C.M."/>
            <person name="Banfield J.F."/>
        </authorList>
    </citation>
    <scope>NUCLEOTIDE SEQUENCE [LARGE SCALE GENOMIC DNA]</scope>
</reference>
<proteinExistence type="predicted"/>
<dbReference type="Proteomes" id="UP000230837">
    <property type="component" value="Unassembled WGS sequence"/>
</dbReference>
<dbReference type="AlphaFoldDB" id="A0A2M7INH4"/>
<dbReference type="PANTHER" id="PTHR33991:SF1">
    <property type="entry name" value="DNA REPAIR PROTEIN RECO"/>
    <property type="match status" value="1"/>
</dbReference>
<dbReference type="GO" id="GO:0043590">
    <property type="term" value="C:bacterial nucleoid"/>
    <property type="evidence" value="ECO:0007669"/>
    <property type="project" value="TreeGrafter"/>
</dbReference>
<dbReference type="GO" id="GO:0006302">
    <property type="term" value="P:double-strand break repair"/>
    <property type="evidence" value="ECO:0007669"/>
    <property type="project" value="TreeGrafter"/>
</dbReference>
<name>A0A2M7INH4_9BACT</name>